<protein>
    <submittedName>
        <fullName evidence="2">Uncharacterized protein</fullName>
    </submittedName>
</protein>
<comment type="caution">
    <text evidence="2">The sequence shown here is derived from an EMBL/GenBank/DDBJ whole genome shotgun (WGS) entry which is preliminary data.</text>
</comment>
<dbReference type="EMBL" id="JRXF01000032">
    <property type="protein sequence ID" value="KOC90037.1"/>
    <property type="molecule type" value="Genomic_DNA"/>
</dbReference>
<dbReference type="AlphaFoldDB" id="A0A0L7T3R4"/>
<dbReference type="Proteomes" id="UP000037088">
    <property type="component" value="Unassembled WGS sequence"/>
</dbReference>
<evidence type="ECO:0000313" key="3">
    <source>
        <dbReference type="Proteomes" id="UP000036851"/>
    </source>
</evidence>
<dbReference type="Pfam" id="PF08988">
    <property type="entry name" value="T3SS_needle_E"/>
    <property type="match status" value="1"/>
</dbReference>
<gene>
    <name evidence="1" type="ORF">NG42_19010</name>
    <name evidence="2" type="ORF">NG43_17745</name>
</gene>
<evidence type="ECO:0000313" key="2">
    <source>
        <dbReference type="EMBL" id="KOC90037.1"/>
    </source>
</evidence>
<evidence type="ECO:0000313" key="1">
    <source>
        <dbReference type="EMBL" id="KOC87788.1"/>
    </source>
</evidence>
<dbReference type="NCBIfam" id="TIGR02501">
    <property type="entry name" value="type_III_yscE"/>
    <property type="match status" value="1"/>
</dbReference>
<dbReference type="EMBL" id="JRXE01000032">
    <property type="protein sequence ID" value="KOC87788.1"/>
    <property type="molecule type" value="Genomic_DNA"/>
</dbReference>
<accession>A0A0L7T3R4</accession>
<organism evidence="2 3">
    <name type="scientific">Winslowiella iniecta</name>
    <dbReference type="NCBI Taxonomy" id="1560201"/>
    <lineage>
        <taxon>Bacteria</taxon>
        <taxon>Pseudomonadati</taxon>
        <taxon>Pseudomonadota</taxon>
        <taxon>Gammaproteobacteria</taxon>
        <taxon>Enterobacterales</taxon>
        <taxon>Erwiniaceae</taxon>
        <taxon>Winslowiella</taxon>
    </lineage>
</organism>
<dbReference type="STRING" id="1560201.NG42_19010"/>
<dbReference type="PATRIC" id="fig|1560201.3.peg.4029"/>
<sequence length="72" mass="8331">MARLTVLENRLRRDTQGLVRDQLLAQLQLGEQQLRQQLLQSHGEQPQTVLLLNACRSSSEVISALWGRYHHQ</sequence>
<reference evidence="3 4" key="1">
    <citation type="journal article" date="2015" name="Int. J. Syst. Evol. Microbiol.">
        <title>Erwinia iniecta sp. nov., isolated from Russian wheat aphids (Diuraphis noxia).</title>
        <authorList>
            <person name="Campillo T."/>
            <person name="Luna E."/>
            <person name="Portier P."/>
            <person name="Fischer-Le Saux M."/>
            <person name="Lapitan N."/>
            <person name="Tisserat N.A."/>
            <person name="Leach J.E."/>
        </authorList>
    </citation>
    <scope>NUCLEOTIDE SEQUENCE [LARGE SCALE GENOMIC DNA]</scope>
    <source>
        <strain evidence="1 4">B120</strain>
        <strain evidence="2 3">B149</strain>
    </source>
</reference>
<evidence type="ECO:0000313" key="4">
    <source>
        <dbReference type="Proteomes" id="UP000037088"/>
    </source>
</evidence>
<proteinExistence type="predicted"/>
<dbReference type="Proteomes" id="UP000036851">
    <property type="component" value="Unassembled WGS sequence"/>
</dbReference>
<name>A0A0L7T3R4_9GAMM</name>
<dbReference type="InterPro" id="IPR012671">
    <property type="entry name" value="T3SS_PscE/YscE"/>
</dbReference>
<dbReference type="RefSeq" id="WP_052902136.1">
    <property type="nucleotide sequence ID" value="NZ_JRXE01000032.1"/>
</dbReference>
<keyword evidence="4" id="KW-1185">Reference proteome</keyword>